<dbReference type="GO" id="GO:0006189">
    <property type="term" value="P:'de novo' IMP biosynthetic process"/>
    <property type="evidence" value="ECO:0007669"/>
    <property type="project" value="UniProtKB-UniPathway"/>
</dbReference>
<comment type="caution">
    <text evidence="14">The sequence shown here is derived from an EMBL/GenBank/DDBJ whole genome shotgun (WGS) entry which is preliminary data.</text>
</comment>
<evidence type="ECO:0000259" key="13">
    <source>
        <dbReference type="Pfam" id="PF02769"/>
    </source>
</evidence>
<dbReference type="Gene3D" id="3.30.1330.10">
    <property type="entry name" value="PurM-like, N-terminal domain"/>
    <property type="match status" value="1"/>
</dbReference>
<dbReference type="EMBL" id="PFLW01000084">
    <property type="protein sequence ID" value="PIY88537.1"/>
    <property type="molecule type" value="Genomic_DNA"/>
</dbReference>
<evidence type="ECO:0000313" key="15">
    <source>
        <dbReference type="Proteomes" id="UP000230767"/>
    </source>
</evidence>
<dbReference type="Pfam" id="PF02769">
    <property type="entry name" value="AIRS_C"/>
    <property type="match status" value="1"/>
</dbReference>
<comment type="catalytic activity">
    <reaction evidence="11">
        <text>2-formamido-N(1)-(5-O-phospho-beta-D-ribosyl)acetamidine + ATP = 5-amino-1-(5-phospho-beta-D-ribosyl)imidazole + ADP + phosphate + H(+)</text>
        <dbReference type="Rhea" id="RHEA:23032"/>
        <dbReference type="ChEBI" id="CHEBI:15378"/>
        <dbReference type="ChEBI" id="CHEBI:30616"/>
        <dbReference type="ChEBI" id="CHEBI:43474"/>
        <dbReference type="ChEBI" id="CHEBI:137981"/>
        <dbReference type="ChEBI" id="CHEBI:147287"/>
        <dbReference type="ChEBI" id="CHEBI:456216"/>
        <dbReference type="EC" id="6.3.3.1"/>
    </reaction>
</comment>
<proteinExistence type="inferred from homology"/>
<evidence type="ECO:0000256" key="3">
    <source>
        <dbReference type="ARBA" id="ARBA00013047"/>
    </source>
</evidence>
<dbReference type="GO" id="GO:0005829">
    <property type="term" value="C:cytosol"/>
    <property type="evidence" value="ECO:0007669"/>
    <property type="project" value="TreeGrafter"/>
</dbReference>
<dbReference type="UniPathway" id="UPA00074">
    <property type="reaction ID" value="UER00129"/>
</dbReference>
<evidence type="ECO:0000256" key="4">
    <source>
        <dbReference type="ARBA" id="ARBA00020367"/>
    </source>
</evidence>
<dbReference type="NCBIfam" id="TIGR00878">
    <property type="entry name" value="purM"/>
    <property type="match status" value="1"/>
</dbReference>
<organism evidence="14 15">
    <name type="scientific">Candidatus Nealsonbacteria bacterium CG_4_10_14_0_8_um_filter_37_14</name>
    <dbReference type="NCBI Taxonomy" id="1974684"/>
    <lineage>
        <taxon>Bacteria</taxon>
        <taxon>Candidatus Nealsoniibacteriota</taxon>
    </lineage>
</organism>
<dbReference type="PANTHER" id="PTHR10520:SF12">
    <property type="entry name" value="TRIFUNCTIONAL PURINE BIOSYNTHETIC PROTEIN ADENOSINE-3"/>
    <property type="match status" value="1"/>
</dbReference>
<protein>
    <recommendedName>
        <fullName evidence="4">Phosphoribosylformylglycinamidine cyclo-ligase</fullName>
        <ecNumber evidence="3">6.3.3.1</ecNumber>
    </recommendedName>
    <alternativeName>
        <fullName evidence="9">AIR synthase</fullName>
    </alternativeName>
    <alternativeName>
        <fullName evidence="10">AIRS</fullName>
    </alternativeName>
    <alternativeName>
        <fullName evidence="8">Phosphoribosyl-aminoimidazole synthetase</fullName>
    </alternativeName>
</protein>
<reference evidence="15" key="1">
    <citation type="submission" date="2017-09" db="EMBL/GenBank/DDBJ databases">
        <title>Depth-based differentiation of microbial function through sediment-hosted aquifers and enrichment of novel symbionts in the deep terrestrial subsurface.</title>
        <authorList>
            <person name="Probst A.J."/>
            <person name="Ladd B."/>
            <person name="Jarett J.K."/>
            <person name="Geller-Mcgrath D.E."/>
            <person name="Sieber C.M.K."/>
            <person name="Emerson J.B."/>
            <person name="Anantharaman K."/>
            <person name="Thomas B.C."/>
            <person name="Malmstrom R."/>
            <person name="Stieglmeier M."/>
            <person name="Klingl A."/>
            <person name="Woyke T."/>
            <person name="Ryan C.M."/>
            <person name="Banfield J.F."/>
        </authorList>
    </citation>
    <scope>NUCLEOTIDE SEQUENCE [LARGE SCALE GENOMIC DNA]</scope>
</reference>
<dbReference type="SUPFAM" id="SSF56042">
    <property type="entry name" value="PurM C-terminal domain-like"/>
    <property type="match status" value="1"/>
</dbReference>
<keyword evidence="7" id="KW-0067">ATP-binding</keyword>
<evidence type="ECO:0000256" key="2">
    <source>
        <dbReference type="ARBA" id="ARBA00010280"/>
    </source>
</evidence>
<name>A0A2M7R606_9BACT</name>
<dbReference type="AlphaFoldDB" id="A0A2M7R606"/>
<dbReference type="GO" id="GO:0004641">
    <property type="term" value="F:phosphoribosylformylglycinamidine cyclo-ligase activity"/>
    <property type="evidence" value="ECO:0007669"/>
    <property type="project" value="UniProtKB-EC"/>
</dbReference>
<evidence type="ECO:0000259" key="12">
    <source>
        <dbReference type="Pfam" id="PF00586"/>
    </source>
</evidence>
<evidence type="ECO:0000256" key="10">
    <source>
        <dbReference type="ARBA" id="ARBA00033093"/>
    </source>
</evidence>
<dbReference type="Proteomes" id="UP000230767">
    <property type="component" value="Unassembled WGS sequence"/>
</dbReference>
<comment type="similarity">
    <text evidence="2">Belongs to the AIR synthase family.</text>
</comment>
<dbReference type="GO" id="GO:0005524">
    <property type="term" value="F:ATP binding"/>
    <property type="evidence" value="ECO:0007669"/>
    <property type="project" value="UniProtKB-KW"/>
</dbReference>
<dbReference type="Gene3D" id="3.90.650.10">
    <property type="entry name" value="PurM-like C-terminal domain"/>
    <property type="match status" value="1"/>
</dbReference>
<evidence type="ECO:0000256" key="7">
    <source>
        <dbReference type="ARBA" id="ARBA00022840"/>
    </source>
</evidence>
<keyword evidence="6" id="KW-0547">Nucleotide-binding</keyword>
<dbReference type="SUPFAM" id="SSF55326">
    <property type="entry name" value="PurM N-terminal domain-like"/>
    <property type="match status" value="1"/>
</dbReference>
<keyword evidence="5 14" id="KW-0436">Ligase</keyword>
<dbReference type="InterPro" id="IPR016188">
    <property type="entry name" value="PurM-like_N"/>
</dbReference>
<accession>A0A2M7R606</accession>
<feature type="domain" description="PurM-like C-terminal" evidence="13">
    <location>
        <begin position="168"/>
        <end position="333"/>
    </location>
</feature>
<dbReference type="GO" id="GO:0004637">
    <property type="term" value="F:phosphoribosylamine-glycine ligase activity"/>
    <property type="evidence" value="ECO:0007669"/>
    <property type="project" value="TreeGrafter"/>
</dbReference>
<evidence type="ECO:0000256" key="5">
    <source>
        <dbReference type="ARBA" id="ARBA00022598"/>
    </source>
</evidence>
<evidence type="ECO:0000256" key="11">
    <source>
        <dbReference type="ARBA" id="ARBA00049057"/>
    </source>
</evidence>
<dbReference type="EC" id="6.3.3.1" evidence="3"/>
<dbReference type="Pfam" id="PF00586">
    <property type="entry name" value="AIRS"/>
    <property type="match status" value="1"/>
</dbReference>
<evidence type="ECO:0000313" key="14">
    <source>
        <dbReference type="EMBL" id="PIY88537.1"/>
    </source>
</evidence>
<sequence length="342" mass="38384">MITYTKVGVNRKLREKAKRGLKSFELTYKFQKQGKIIKTAFNILYPISKNLYQTKVCDGVGTKVLLAQLANKHDTIGIDAVAMVVNDCIRCGARPIAITDMIDIKKSEPKVLGKIQKGLILGAKEADCPIVGGEIADVPELLNAIYHINCDCIGEVEKQDIITGQNLKPGNIVIGLQSSGIHSNGLTLARKVLFQEWGGKYDIFDKLKGLEKSIVYECLTPTKIYVKPFLKVTEKFEILGAVHITGDAYLKFKKLMENFGFEFFNFKPQPIFNLIQQTGKISLKEMFSVFNMGWGLAIVINKKDINDILDLLKEEKVKAEVIGKVIKEKKIIINYQNQKIIL</sequence>
<comment type="pathway">
    <text evidence="1">Purine metabolism; IMP biosynthesis via de novo pathway; 5-amino-1-(5-phospho-D-ribosyl)imidazole from N(2)-formyl-N(1)-(5-phospho-D-ribosyl)glycinamide: step 2/2.</text>
</comment>
<dbReference type="InterPro" id="IPR036921">
    <property type="entry name" value="PurM-like_N_sf"/>
</dbReference>
<gene>
    <name evidence="14" type="primary">purM</name>
    <name evidence="14" type="ORF">COY73_03475</name>
</gene>
<dbReference type="InterPro" id="IPR036676">
    <property type="entry name" value="PurM-like_C_sf"/>
</dbReference>
<evidence type="ECO:0000256" key="9">
    <source>
        <dbReference type="ARBA" id="ARBA00032931"/>
    </source>
</evidence>
<feature type="domain" description="PurM-like N-terminal" evidence="12">
    <location>
        <begin position="57"/>
        <end position="156"/>
    </location>
</feature>
<evidence type="ECO:0000256" key="6">
    <source>
        <dbReference type="ARBA" id="ARBA00022741"/>
    </source>
</evidence>
<dbReference type="PANTHER" id="PTHR10520">
    <property type="entry name" value="TRIFUNCTIONAL PURINE BIOSYNTHETIC PROTEIN ADENOSINE-3-RELATED"/>
    <property type="match status" value="1"/>
</dbReference>
<evidence type="ECO:0000256" key="8">
    <source>
        <dbReference type="ARBA" id="ARBA00031908"/>
    </source>
</evidence>
<evidence type="ECO:0000256" key="1">
    <source>
        <dbReference type="ARBA" id="ARBA00004686"/>
    </source>
</evidence>
<dbReference type="GO" id="GO:0046084">
    <property type="term" value="P:adenine biosynthetic process"/>
    <property type="evidence" value="ECO:0007669"/>
    <property type="project" value="TreeGrafter"/>
</dbReference>
<dbReference type="CDD" id="cd02196">
    <property type="entry name" value="PurM"/>
    <property type="match status" value="1"/>
</dbReference>
<dbReference type="InterPro" id="IPR004733">
    <property type="entry name" value="PurM_cligase"/>
</dbReference>
<dbReference type="InterPro" id="IPR010918">
    <property type="entry name" value="PurM-like_C_dom"/>
</dbReference>